<evidence type="ECO:0000256" key="6">
    <source>
        <dbReference type="ARBA" id="ARBA00022989"/>
    </source>
</evidence>
<protein>
    <submittedName>
        <fullName evidence="16">Voltage-dependent T-type calcium channel subunit alpha-1H</fullName>
    </submittedName>
</protein>
<feature type="transmembrane region" description="Helical" evidence="14">
    <location>
        <begin position="1661"/>
        <end position="1683"/>
    </location>
</feature>
<feature type="binding site" evidence="11">
    <location>
        <position position="220"/>
    </location>
    <ligand>
        <name>Ca(2+)</name>
        <dbReference type="ChEBI" id="CHEBI:29108"/>
    </ligand>
</feature>
<dbReference type="GO" id="GO:0008332">
    <property type="term" value="F:low voltage-gated calcium channel activity"/>
    <property type="evidence" value="ECO:0007669"/>
    <property type="project" value="TreeGrafter"/>
</dbReference>
<feature type="region of interest" description="Disordered" evidence="13">
    <location>
        <begin position="1054"/>
        <end position="1082"/>
    </location>
</feature>
<feature type="region of interest" description="Disordered" evidence="13">
    <location>
        <begin position="575"/>
        <end position="599"/>
    </location>
</feature>
<sequence>MVIKMIAMGITGKKGYLQDKWNRLDCFIVIIGLIEKAVKRGNYLTIIRAFRVLRPLRAINKVPSIRILVTLLLDTLPMLGNVLLLSFLIFFVFGIIGVQLWQGKLRNRCFTTFTQDSAFFTRYNRSTFYQPSFTNPDFACSAPEDLGTSTCSDIKPYYLDGNECHGSFDNNSVVNKSVCVNWNQYYTDCTPNGPNPFFDTTSFDNIGIAWIAIFQVITLEGWSDIMYFVQDTHNFWNWIYFVVLIVMGSFFLVNLCLVVITMQFQETKAREIELMENSKDESPLHSSKPLKTLFRLIHTFCNCKSEEDREHVHHHHHHFYHHHHFHHHLYNCFVPSSPVVFNAVSDPNFFPSSEVPKIKVEREGALSSPPCVDEPGGFQDFLTPPEQPNSRRSSKTSVCSHTLSIHAETSSAVSIDEIVAQTKTSVTLNIPSPTTGFFAISSSNRASRTNSSSGKTEVSASTTVLAEINPQLSRASTSQDKDTELSTTESKDERKPSVRRKDKELLKHRRFSQPAHVKLARNQSPGISSYDPSELFVEEDGDFNQKKINPEMVNIECDTDKDDVDRETPFVKDLALKRQDDECQPEGSSSGGLKRPSLNRRHISSQSEDDMFESLFNLRQSATYDVTTNHGAWHRLRIFCRKITETKQFTFVIMSAILLNMICMALEHYKQPESLTVALESINIIFVSIFGIEMIIKLLGYGATAYLSHGQNVFDGIIVIVSVCEILLSKGNSALSIFRSIRLLRIFKLVRPVRYQLLVVVKTMSSVMTFFGLLFLFIFAFAILGMNLFGGKFKFENAEGKQVISRSNFDNFLWAMVTVFQILTQENWNQVMYDGMRATNKWAALYFIALMAVGYYVLFNLLVAILVEGFTNSGKRKARPKLRHETVKNAPKPPVREFETPHILISSKDSQESCPGNCYPEPTPDFCGHGVRNALGTTFELKSNFTPSLSLATMDPLEGKHPVAAVQTKETSLTMPQLKRMRQASMSIIRRTGRAPINMDCSDEVEPNFSSLNSGFLGDDLEKNDGCNLDTSERNIEIPCKRAPDITWKIDSPTISDRRSRSHSRLSEASVTTYPPDSPRMSFQNNRSDEIYQLRECPAPEVQARKRTVTKITETRPDWSLFLFPPSNSSVFILISCVALALEEPNIGHQKRQVIDIAMFILTIIFTLEMMMKIVAHGFVFGTGTYLKDSWNVLDGILVLFSWIDVIITYSPATAPEVLGALKVFRALRTLRPLRMIRRAPGLKLVVQTLLFSLKPIGNTVLIAAIFFVMFGILGVQIFKGTFYYCEGNSHVTNRAECENSTQGKWENHMYNFDNLPKALISLFVFSTRDGWVKIMHNGIDAVGVDKQPIMNYREWRLAYFIPFLMLGGFLVLNMIVGVVVENFQRCRERLEDEETQRRRKKLLEKAKTKNQEEVERTYYESYSAWRRHIHDMCLHLYWDVTIAMVICLNVLCMSLEHYQMSQTFEIFVETANYFFTAVFVLEVIFKFIAFGFLRYFKDRWNIVDLVIVILSLAGILIQSLSSTRKLLINPTVVRSLRVLRIIRVLKLVKLAKGVRSLLDTLFEALPQVANLGFLFLLLFFIYSCLGIQLFGTLECSPSQPCQGLGPHAHFRDFGTAMLTLFRIATGDNWNGILEDTLRSQCSEAAECEKYCCVSKYTAPLFFVTFVLAAQFVLVNVVIAVLMKHLKESKEKIAANMAAKDLEKKLKLLTISAKNFIRGKAKKSETSIARRRSVIQLGLGGIELAQLKNCAPEQTVRGESFCDEFARADAIFQEFLRLNANLQKVKMTIVRTASHNSQVTPPVVTPSGRQRRNTVCGIRELEFQNTTSNLSKFTVYKSGAKL</sequence>
<feature type="compositionally biased region" description="Polar residues" evidence="13">
    <location>
        <begin position="1071"/>
        <end position="1082"/>
    </location>
</feature>
<organism evidence="16 17">
    <name type="scientific">Desmophyllum pertusum</name>
    <dbReference type="NCBI Taxonomy" id="174260"/>
    <lineage>
        <taxon>Eukaryota</taxon>
        <taxon>Metazoa</taxon>
        <taxon>Cnidaria</taxon>
        <taxon>Anthozoa</taxon>
        <taxon>Hexacorallia</taxon>
        <taxon>Scleractinia</taxon>
        <taxon>Caryophylliina</taxon>
        <taxon>Caryophylliidae</taxon>
        <taxon>Desmophyllum</taxon>
    </lineage>
</organism>
<keyword evidence="9" id="KW-0325">Glycoprotein</keyword>
<feature type="binding site" evidence="11">
    <location>
        <position position="1330"/>
    </location>
    <ligand>
        <name>Ca(2+)</name>
        <dbReference type="ChEBI" id="CHEBI:29108"/>
    </ligand>
</feature>
<keyword evidence="7" id="KW-0406">Ion transport</keyword>
<feature type="transmembrane region" description="Helical" evidence="14">
    <location>
        <begin position="844"/>
        <end position="867"/>
    </location>
</feature>
<keyword evidence="6 14" id="KW-1133">Transmembrane helix</keyword>
<feature type="region of interest" description="Disordered" evidence="13">
    <location>
        <begin position="441"/>
        <end position="528"/>
    </location>
</feature>
<dbReference type="Pfam" id="PF00520">
    <property type="entry name" value="Ion_trans"/>
    <property type="match status" value="4"/>
</dbReference>
<dbReference type="InterPro" id="IPR027359">
    <property type="entry name" value="Volt_channel_dom_sf"/>
</dbReference>
<feature type="transmembrane region" description="Helical" evidence="14">
    <location>
        <begin position="1437"/>
        <end position="1459"/>
    </location>
</feature>
<dbReference type="InterPro" id="IPR043203">
    <property type="entry name" value="VGCC_Ca_Na"/>
</dbReference>
<keyword evidence="4" id="KW-0677">Repeat</keyword>
<dbReference type="InterPro" id="IPR005821">
    <property type="entry name" value="Ion_trans_dom"/>
</dbReference>
<feature type="transmembrane region" description="Helical" evidence="14">
    <location>
        <begin position="235"/>
        <end position="260"/>
    </location>
</feature>
<gene>
    <name evidence="16" type="primary">CACNA1H</name>
    <name evidence="16" type="ORF">OS493_003146</name>
</gene>
<dbReference type="FunFam" id="1.20.120.350:FF:000009">
    <property type="entry name" value="Voltage-dependent T-type calcium channel subunit alpha"/>
    <property type="match status" value="1"/>
</dbReference>
<feature type="compositionally biased region" description="Polar residues" evidence="13">
    <location>
        <begin position="388"/>
        <end position="397"/>
    </location>
</feature>
<feature type="transmembrane region" description="Helical" evidence="14">
    <location>
        <begin position="1245"/>
        <end position="1274"/>
    </location>
</feature>
<evidence type="ECO:0000256" key="11">
    <source>
        <dbReference type="PIRSR" id="PIRSR602077-1"/>
    </source>
</evidence>
<keyword evidence="5 12" id="KW-0851">Voltage-gated channel</keyword>
<dbReference type="Proteomes" id="UP001163046">
    <property type="component" value="Unassembled WGS sequence"/>
</dbReference>
<feature type="domain" description="Ion transport" evidence="15">
    <location>
        <begin position="1436"/>
        <end position="1691"/>
    </location>
</feature>
<evidence type="ECO:0000256" key="4">
    <source>
        <dbReference type="ARBA" id="ARBA00022737"/>
    </source>
</evidence>
<keyword evidence="12" id="KW-0109">Calcium transport</keyword>
<dbReference type="EMBL" id="MU827778">
    <property type="protein sequence ID" value="KAJ7340402.1"/>
    <property type="molecule type" value="Genomic_DNA"/>
</dbReference>
<feature type="transmembrane region" description="Helical" evidence="14">
    <location>
        <begin position="1358"/>
        <end position="1381"/>
    </location>
</feature>
<feature type="compositionally biased region" description="Basic and acidic residues" evidence="13">
    <location>
        <begin position="479"/>
        <end position="505"/>
    </location>
</feature>
<name>A0A9X0CIF6_9CNID</name>
<dbReference type="GO" id="GO:0046872">
    <property type="term" value="F:metal ion binding"/>
    <property type="evidence" value="ECO:0007669"/>
    <property type="project" value="UniProtKB-KW"/>
</dbReference>
<feature type="compositionally biased region" description="Polar residues" evidence="13">
    <location>
        <begin position="454"/>
        <end position="478"/>
    </location>
</feature>
<evidence type="ECO:0000313" key="17">
    <source>
        <dbReference type="Proteomes" id="UP001163046"/>
    </source>
</evidence>
<feature type="domain" description="Ion transport" evidence="15">
    <location>
        <begin position="1131"/>
        <end position="1391"/>
    </location>
</feature>
<dbReference type="GO" id="GO:0005891">
    <property type="term" value="C:voltage-gated calcium channel complex"/>
    <property type="evidence" value="ECO:0007669"/>
    <property type="project" value="InterPro"/>
</dbReference>
<feature type="transmembrane region" description="Helical" evidence="14">
    <location>
        <begin position="1157"/>
        <end position="1180"/>
    </location>
</feature>
<keyword evidence="17" id="KW-1185">Reference proteome</keyword>
<reference evidence="16" key="1">
    <citation type="submission" date="2023-01" db="EMBL/GenBank/DDBJ databases">
        <title>Genome assembly of the deep-sea coral Lophelia pertusa.</title>
        <authorList>
            <person name="Herrera S."/>
            <person name="Cordes E."/>
        </authorList>
    </citation>
    <scope>NUCLEOTIDE SEQUENCE</scope>
    <source>
        <strain evidence="16">USNM1676648</strain>
        <tissue evidence="16">Polyp</tissue>
    </source>
</reference>
<dbReference type="GO" id="GO:0043005">
    <property type="term" value="C:neuron projection"/>
    <property type="evidence" value="ECO:0007669"/>
    <property type="project" value="TreeGrafter"/>
</dbReference>
<dbReference type="PANTHER" id="PTHR10037:SF230">
    <property type="entry name" value="CA[2+]-CHANNEL PROTEIN ALPHA[[1]] SUBUNIT T, ISOFORM F"/>
    <property type="match status" value="1"/>
</dbReference>
<evidence type="ECO:0000256" key="1">
    <source>
        <dbReference type="ARBA" id="ARBA00004141"/>
    </source>
</evidence>
<evidence type="ECO:0000256" key="10">
    <source>
        <dbReference type="ARBA" id="ARBA00023303"/>
    </source>
</evidence>
<feature type="transmembrane region" description="Helical" evidence="14">
    <location>
        <begin position="208"/>
        <end position="229"/>
    </location>
</feature>
<evidence type="ECO:0000256" key="9">
    <source>
        <dbReference type="ARBA" id="ARBA00023180"/>
    </source>
</evidence>
<dbReference type="FunFam" id="1.10.287.70:FF:000166">
    <property type="entry name" value="Voltage-gated Ca2+ channel, alpha subunit"/>
    <property type="match status" value="1"/>
</dbReference>
<dbReference type="GO" id="GO:0001518">
    <property type="term" value="C:voltage-gated sodium channel complex"/>
    <property type="evidence" value="ECO:0007669"/>
    <property type="project" value="TreeGrafter"/>
</dbReference>
<feature type="region of interest" description="Disordered" evidence="13">
    <location>
        <begin position="376"/>
        <end position="397"/>
    </location>
</feature>
<evidence type="ECO:0000256" key="8">
    <source>
        <dbReference type="ARBA" id="ARBA00023136"/>
    </source>
</evidence>
<dbReference type="InterPro" id="IPR002077">
    <property type="entry name" value="VDCCAlpha1"/>
</dbReference>
<dbReference type="SUPFAM" id="SSF81324">
    <property type="entry name" value="Voltage-gated potassium channels"/>
    <property type="match status" value="4"/>
</dbReference>
<feature type="transmembrane region" description="Helical" evidence="14">
    <location>
        <begin position="1471"/>
        <end position="1494"/>
    </location>
</feature>
<feature type="transmembrane region" description="Helical" evidence="14">
    <location>
        <begin position="767"/>
        <end position="789"/>
    </location>
</feature>
<dbReference type="PANTHER" id="PTHR10037">
    <property type="entry name" value="VOLTAGE-GATED CATION CHANNEL CALCIUM AND SODIUM"/>
    <property type="match status" value="1"/>
</dbReference>
<feature type="binding site" evidence="11">
    <location>
        <position position="826"/>
    </location>
    <ligand>
        <name>Ca(2+)</name>
        <dbReference type="ChEBI" id="CHEBI:29108"/>
    </ligand>
</feature>
<feature type="domain" description="Ion transport" evidence="15">
    <location>
        <begin position="648"/>
        <end position="876"/>
    </location>
</feature>
<feature type="domain" description="Ion transport" evidence="15">
    <location>
        <begin position="1"/>
        <end position="270"/>
    </location>
</feature>
<feature type="transmembrane region" description="Helical" evidence="14">
    <location>
        <begin position="681"/>
        <end position="700"/>
    </location>
</feature>
<comment type="similarity">
    <text evidence="12">Belongs to the calcium channel alpha-1 subunit (TC 1.A.1.11) family.</text>
</comment>
<evidence type="ECO:0000313" key="16">
    <source>
        <dbReference type="EMBL" id="KAJ7340402.1"/>
    </source>
</evidence>
<keyword evidence="11 12" id="KW-0106">Calcium</keyword>
<evidence type="ECO:0000256" key="2">
    <source>
        <dbReference type="ARBA" id="ARBA00022448"/>
    </source>
</evidence>
<feature type="transmembrane region" description="Helical" evidence="14">
    <location>
        <begin position="649"/>
        <end position="669"/>
    </location>
</feature>
<keyword evidence="8 14" id="KW-0472">Membrane</keyword>
<evidence type="ECO:0000256" key="13">
    <source>
        <dbReference type="SAM" id="MobiDB-lite"/>
    </source>
</evidence>
<dbReference type="OrthoDB" id="416585at2759"/>
<dbReference type="PRINTS" id="PR00167">
    <property type="entry name" value="CACHANNEL"/>
</dbReference>
<dbReference type="GO" id="GO:0005248">
    <property type="term" value="F:voltage-gated sodium channel activity"/>
    <property type="evidence" value="ECO:0007669"/>
    <property type="project" value="TreeGrafter"/>
</dbReference>
<proteinExistence type="inferred from homology"/>
<keyword evidence="3 14" id="KW-0812">Transmembrane</keyword>
<evidence type="ECO:0000256" key="12">
    <source>
        <dbReference type="RuleBase" id="RU003808"/>
    </source>
</evidence>
<accession>A0A9X0CIF6</accession>
<comment type="subcellular location">
    <subcellularLocation>
        <location evidence="1 12">Membrane</location>
        <topology evidence="1 12">Multi-pass membrane protein</topology>
    </subcellularLocation>
</comment>
<keyword evidence="2" id="KW-0813">Transport</keyword>
<feature type="transmembrane region" description="Helical" evidence="14">
    <location>
        <begin position="1501"/>
        <end position="1521"/>
    </location>
</feature>
<feature type="transmembrane region" description="Helical" evidence="14">
    <location>
        <begin position="1569"/>
        <end position="1591"/>
    </location>
</feature>
<dbReference type="Gene3D" id="1.10.287.70">
    <property type="match status" value="4"/>
</dbReference>
<evidence type="ECO:0000256" key="3">
    <source>
        <dbReference type="ARBA" id="ARBA00022692"/>
    </source>
</evidence>
<keyword evidence="11" id="KW-0479">Metal-binding</keyword>
<keyword evidence="12" id="KW-0107">Calcium channel</keyword>
<evidence type="ECO:0000256" key="7">
    <source>
        <dbReference type="ARBA" id="ARBA00023065"/>
    </source>
</evidence>
<evidence type="ECO:0000256" key="5">
    <source>
        <dbReference type="ARBA" id="ARBA00022882"/>
    </source>
</evidence>
<feature type="compositionally biased region" description="Low complexity" evidence="13">
    <location>
        <begin position="441"/>
        <end position="453"/>
    </location>
</feature>
<dbReference type="FunFam" id="1.10.287.70:FF:000117">
    <property type="entry name" value="Voltage-gated Ca2+ channel, alpha subunit"/>
    <property type="match status" value="1"/>
</dbReference>
<comment type="caution">
    <text evidence="16">The sequence shown here is derived from an EMBL/GenBank/DDBJ whole genome shotgun (WGS) entry which is preliminary data.</text>
</comment>
<evidence type="ECO:0000259" key="15">
    <source>
        <dbReference type="Pfam" id="PF00520"/>
    </source>
</evidence>
<dbReference type="Gene3D" id="1.20.120.350">
    <property type="entry name" value="Voltage-gated potassium channels. Chain C"/>
    <property type="match status" value="4"/>
</dbReference>
<dbReference type="GO" id="GO:0086010">
    <property type="term" value="P:membrane depolarization during action potential"/>
    <property type="evidence" value="ECO:0007669"/>
    <property type="project" value="TreeGrafter"/>
</dbReference>
<feature type="transmembrane region" description="Helical" evidence="14">
    <location>
        <begin position="78"/>
        <end position="98"/>
    </location>
</feature>
<dbReference type="GO" id="GO:0070509">
    <property type="term" value="P:calcium ion import"/>
    <property type="evidence" value="ECO:0007669"/>
    <property type="project" value="TreeGrafter"/>
</dbReference>
<feature type="transmembrane region" description="Helical" evidence="14">
    <location>
        <begin position="712"/>
        <end position="729"/>
    </location>
</feature>
<keyword evidence="10" id="KW-0407">Ion channel</keyword>
<feature type="transmembrane region" description="Helical" evidence="14">
    <location>
        <begin position="809"/>
        <end position="824"/>
    </location>
</feature>
<evidence type="ECO:0000256" key="14">
    <source>
        <dbReference type="SAM" id="Phobius"/>
    </source>
</evidence>